<accession>A0A1D8KGH9</accession>
<evidence type="ECO:0000313" key="2">
    <source>
        <dbReference type="Proteomes" id="UP000241591"/>
    </source>
</evidence>
<reference evidence="1 2" key="1">
    <citation type="journal article" date="2016" name="Virology">
        <title>The genomic content and context of auxiliary metabolic genes in marine cyanomyoviruses.</title>
        <authorList>
            <person name="Crummett L.T."/>
            <person name="Puxty R.J."/>
            <person name="Weihe C."/>
            <person name="Marston M.F."/>
            <person name="Martiny J.B."/>
        </authorList>
    </citation>
    <scope>NUCLEOTIDE SEQUENCE [LARGE SCALE GENOMIC DNA]</scope>
    <source>
        <strain evidence="1">0809CC03</strain>
    </source>
</reference>
<evidence type="ECO:0000313" key="1">
    <source>
        <dbReference type="EMBL" id="AOV57757.1"/>
    </source>
</evidence>
<name>A0A1D8KGH9_9CAUD</name>
<protein>
    <submittedName>
        <fullName evidence="1">Baseplate wedge</fullName>
    </submittedName>
</protein>
<dbReference type="Proteomes" id="UP000241591">
    <property type="component" value="Segment"/>
</dbReference>
<sequence length="227" mass="26813">MLFNMIPDIRYDVKPVKYPFSESDFVTAKNFFRRYKLNEDVFDYALYYNKYAIIEGERLDNVAEKFYDNPNFDWIIAITNNLVNPLFDWPMDEYTVRKYAEKKYDDPYSEILYYETREVKTDQTMISDESYQRKKVVALEGGLKVSKKFYDSSFTYFDGSTNVTVPGSSVSYAVTALEHEIKENEKKREIYILKGDLIPGFINEFKSKNKYIKSSDYISVKLKKTGV</sequence>
<dbReference type="InterPro" id="IPR022607">
    <property type="entry name" value="Phage_T4_Gp53_baseplate_wedge"/>
</dbReference>
<gene>
    <name evidence="1" type="ORF">C030809_002</name>
</gene>
<dbReference type="Pfam" id="PF11246">
    <property type="entry name" value="Phage_gp53"/>
    <property type="match status" value="1"/>
</dbReference>
<dbReference type="EMBL" id="KU686194">
    <property type="protein sequence ID" value="AOV57757.1"/>
    <property type="molecule type" value="Genomic_DNA"/>
</dbReference>
<organism evidence="1 2">
    <name type="scientific">Synechococcus phage S-CAM1</name>
    <dbReference type="NCBI Taxonomy" id="754037"/>
    <lineage>
        <taxon>Viruses</taxon>
        <taxon>Duplodnaviria</taxon>
        <taxon>Heunggongvirae</taxon>
        <taxon>Uroviricota</taxon>
        <taxon>Caudoviricetes</taxon>
        <taxon>Pantevenvirales</taxon>
        <taxon>Kyanoviridae</taxon>
        <taxon>Anaposvirus</taxon>
        <taxon>Anaposvirus socalone</taxon>
    </lineage>
</organism>
<proteinExistence type="predicted"/>